<keyword evidence="2" id="KW-0238">DNA-binding</keyword>
<dbReference type="Pfam" id="PF00196">
    <property type="entry name" value="GerE"/>
    <property type="match status" value="1"/>
</dbReference>
<dbReference type="InterPro" id="IPR000792">
    <property type="entry name" value="Tscrpt_reg_LuxR_C"/>
</dbReference>
<evidence type="ECO:0000259" key="4">
    <source>
        <dbReference type="PROSITE" id="PS50043"/>
    </source>
</evidence>
<keyword evidence="3" id="KW-0804">Transcription</keyword>
<dbReference type="EMBL" id="JAGGKS010000003">
    <property type="protein sequence ID" value="MBP1925325.1"/>
    <property type="molecule type" value="Genomic_DNA"/>
</dbReference>
<comment type="caution">
    <text evidence="5">The sequence shown here is derived from an EMBL/GenBank/DDBJ whole genome shotgun (WGS) entry which is preliminary data.</text>
</comment>
<dbReference type="Proteomes" id="UP001519342">
    <property type="component" value="Unassembled WGS sequence"/>
</dbReference>
<dbReference type="Gene3D" id="3.40.50.300">
    <property type="entry name" value="P-loop containing nucleotide triphosphate hydrolases"/>
    <property type="match status" value="1"/>
</dbReference>
<dbReference type="InterPro" id="IPR059106">
    <property type="entry name" value="WHD_MalT"/>
</dbReference>
<dbReference type="InterPro" id="IPR027417">
    <property type="entry name" value="P-loop_NTPase"/>
</dbReference>
<dbReference type="Pfam" id="PF25873">
    <property type="entry name" value="WHD_MalT"/>
    <property type="match status" value="1"/>
</dbReference>
<dbReference type="RefSeq" id="WP_209511078.1">
    <property type="nucleotide sequence ID" value="NZ_JAGGKS010000003.1"/>
</dbReference>
<proteinExistence type="predicted"/>
<sequence>MYKYHKILNRYNVNNELKEIMNYPLTIATAPMGYGKSTAVREFLSLNKIEHIWIPLNESAKNTGYFWSLLINRISEVNKKLGNILDGLGFPQDSMQKTRIMDTLISYSPDKDFILVLDDYQFSENDNLNGLLEMLAKQSIPNLHLVIISRYLLKIDLTELIVKNLVYKIDQNTFRFNDKDVQQYFSNMSISINKEKINQIQNIADGWVAALYLIYRGLYDGIPLENITAIQDLLKNALYEHYNSETKKALCALSVINNFTIELAVYSTGIESIRDIIDDLCRENAFIQLDLRTNTYTIHNVFRSFLKNEANKVGIDIKEICRNAGNWYLQKHDIDQAFYYLFLGEDYISMLKELERPSLYIKANDRPMMFYYFNSIPKTDKDNHPIAYLKFILMFIITGDKKLGIELLKQFENEMPYKNYKEQEELEIRAAIHLIKVFLSFNNLELMLQHTDSVLNLLKGNASIISSHQGPFSFGSPHLTYIYYKESGSFKKIAEMPLEKYAKASGGAGLGSEALCSAEYALETGDFNQVEVNALRTIYQARPKNQTSMVVCATFTIARLYLYQNKYQEALQMLNDLNDEVSSNIESILLNTYDLCLGYIYACTGDYEKIPSWIKKGDMSMNSLLMQGAVFSYVVYGKALILSKKWSKSEALCETFNSYFSIFNNQLGFLHNYIHLSIAVFKRGNIEKSIIWLKKALFIGQADNIVMPFAENGCNLLPILKYFNKCDEIDMEYISKLTLLCTNYSDIISKPSFHNNLLTSRETEILKLIAKGMSRSEISKKLFISTATVRTHIQNIYIKLEVNKKSDALSKASQFNII</sequence>
<dbReference type="Gene3D" id="1.25.40.10">
    <property type="entry name" value="Tetratricopeptide repeat domain"/>
    <property type="match status" value="1"/>
</dbReference>
<accession>A0ABS4GCB6</accession>
<dbReference type="SUPFAM" id="SSF46894">
    <property type="entry name" value="C-terminal effector domain of the bipartite response regulators"/>
    <property type="match status" value="1"/>
</dbReference>
<gene>
    <name evidence="5" type="ORF">J2Z76_001184</name>
</gene>
<dbReference type="InterPro" id="IPR011990">
    <property type="entry name" value="TPR-like_helical_dom_sf"/>
</dbReference>
<dbReference type="PROSITE" id="PS50043">
    <property type="entry name" value="HTH_LUXR_2"/>
    <property type="match status" value="1"/>
</dbReference>
<evidence type="ECO:0000256" key="2">
    <source>
        <dbReference type="ARBA" id="ARBA00023125"/>
    </source>
</evidence>
<dbReference type="InterPro" id="IPR016032">
    <property type="entry name" value="Sig_transdc_resp-reg_C-effctor"/>
</dbReference>
<dbReference type="PANTHER" id="PTHR44688">
    <property type="entry name" value="DNA-BINDING TRANSCRIPTIONAL ACTIVATOR DEVR_DOSR"/>
    <property type="match status" value="1"/>
</dbReference>
<protein>
    <submittedName>
        <fullName evidence="5">LuxR family maltose regulon positive regulatory protein</fullName>
    </submittedName>
</protein>
<evidence type="ECO:0000256" key="3">
    <source>
        <dbReference type="ARBA" id="ARBA00023163"/>
    </source>
</evidence>
<dbReference type="SMART" id="SM00421">
    <property type="entry name" value="HTH_LUXR"/>
    <property type="match status" value="1"/>
</dbReference>
<feature type="domain" description="HTH luxR-type" evidence="4">
    <location>
        <begin position="751"/>
        <end position="816"/>
    </location>
</feature>
<dbReference type="SUPFAM" id="SSF52540">
    <property type="entry name" value="P-loop containing nucleoside triphosphate hydrolases"/>
    <property type="match status" value="1"/>
</dbReference>
<name>A0ABS4GCB6_9FIRM</name>
<dbReference type="PRINTS" id="PR00038">
    <property type="entry name" value="HTHLUXR"/>
</dbReference>
<dbReference type="InterPro" id="IPR036388">
    <property type="entry name" value="WH-like_DNA-bd_sf"/>
</dbReference>
<keyword evidence="1" id="KW-0805">Transcription regulation</keyword>
<evidence type="ECO:0000313" key="5">
    <source>
        <dbReference type="EMBL" id="MBP1925325.1"/>
    </source>
</evidence>
<keyword evidence="6" id="KW-1185">Reference proteome</keyword>
<evidence type="ECO:0000313" key="6">
    <source>
        <dbReference type="Proteomes" id="UP001519342"/>
    </source>
</evidence>
<dbReference type="CDD" id="cd06170">
    <property type="entry name" value="LuxR_C_like"/>
    <property type="match status" value="1"/>
</dbReference>
<dbReference type="PANTHER" id="PTHR44688:SF16">
    <property type="entry name" value="DNA-BINDING TRANSCRIPTIONAL ACTIVATOR DEVR_DOSR"/>
    <property type="match status" value="1"/>
</dbReference>
<evidence type="ECO:0000256" key="1">
    <source>
        <dbReference type="ARBA" id="ARBA00023015"/>
    </source>
</evidence>
<organism evidence="5 6">
    <name type="scientific">Sedimentibacter acidaminivorans</name>
    <dbReference type="NCBI Taxonomy" id="913099"/>
    <lineage>
        <taxon>Bacteria</taxon>
        <taxon>Bacillati</taxon>
        <taxon>Bacillota</taxon>
        <taxon>Tissierellia</taxon>
        <taxon>Sedimentibacter</taxon>
    </lineage>
</organism>
<reference evidence="5 6" key="1">
    <citation type="submission" date="2021-03" db="EMBL/GenBank/DDBJ databases">
        <title>Genomic Encyclopedia of Type Strains, Phase IV (KMG-IV): sequencing the most valuable type-strain genomes for metagenomic binning, comparative biology and taxonomic classification.</title>
        <authorList>
            <person name="Goeker M."/>
        </authorList>
    </citation>
    <scope>NUCLEOTIDE SEQUENCE [LARGE SCALE GENOMIC DNA]</scope>
    <source>
        <strain evidence="5 6">DSM 24004</strain>
    </source>
</reference>
<dbReference type="Gene3D" id="1.10.10.10">
    <property type="entry name" value="Winged helix-like DNA-binding domain superfamily/Winged helix DNA-binding domain"/>
    <property type="match status" value="1"/>
</dbReference>